<evidence type="ECO:0000256" key="1">
    <source>
        <dbReference type="SAM" id="MobiDB-lite"/>
    </source>
</evidence>
<comment type="caution">
    <text evidence="2">The sequence shown here is derived from an EMBL/GenBank/DDBJ whole genome shotgun (WGS) entry which is preliminary data.</text>
</comment>
<dbReference type="OrthoDB" id="3365698at2759"/>
<dbReference type="Gene3D" id="3.80.10.10">
    <property type="entry name" value="Ribonuclease Inhibitor"/>
    <property type="match status" value="1"/>
</dbReference>
<proteinExistence type="predicted"/>
<feature type="region of interest" description="Disordered" evidence="1">
    <location>
        <begin position="561"/>
        <end position="581"/>
    </location>
</feature>
<dbReference type="AlphaFoldDB" id="A0A369K462"/>
<dbReference type="Proteomes" id="UP000076154">
    <property type="component" value="Unassembled WGS sequence"/>
</dbReference>
<keyword evidence="3" id="KW-1185">Reference proteome</keyword>
<reference evidence="2" key="1">
    <citation type="submission" date="2018-04" db="EMBL/GenBank/DDBJ databases">
        <title>Whole genome sequencing of Hypsizygus marmoreus.</title>
        <authorList>
            <person name="Choi I.-G."/>
            <person name="Min B."/>
            <person name="Kim J.-G."/>
            <person name="Kim S."/>
            <person name="Oh Y.-L."/>
            <person name="Kong W.-S."/>
            <person name="Park H."/>
            <person name="Jeong J."/>
            <person name="Song E.-S."/>
        </authorList>
    </citation>
    <scope>NUCLEOTIDE SEQUENCE [LARGE SCALE GENOMIC DNA]</scope>
    <source>
        <strain evidence="2">51987-8</strain>
    </source>
</reference>
<name>A0A369K462_HYPMA</name>
<dbReference type="SUPFAM" id="SSF52047">
    <property type="entry name" value="RNI-like"/>
    <property type="match status" value="1"/>
</dbReference>
<evidence type="ECO:0000313" key="2">
    <source>
        <dbReference type="EMBL" id="RDB27435.1"/>
    </source>
</evidence>
<protein>
    <submittedName>
        <fullName evidence="2">Uncharacterized protein</fullName>
    </submittedName>
</protein>
<organism evidence="2 3">
    <name type="scientific">Hypsizygus marmoreus</name>
    <name type="common">White beech mushroom</name>
    <name type="synonym">Agaricus marmoreus</name>
    <dbReference type="NCBI Taxonomy" id="39966"/>
    <lineage>
        <taxon>Eukaryota</taxon>
        <taxon>Fungi</taxon>
        <taxon>Dikarya</taxon>
        <taxon>Basidiomycota</taxon>
        <taxon>Agaricomycotina</taxon>
        <taxon>Agaricomycetes</taxon>
        <taxon>Agaricomycetidae</taxon>
        <taxon>Agaricales</taxon>
        <taxon>Tricholomatineae</taxon>
        <taxon>Lyophyllaceae</taxon>
        <taxon>Hypsizygus</taxon>
    </lineage>
</organism>
<gene>
    <name evidence="2" type="ORF">Hypma_004112</name>
</gene>
<dbReference type="EMBL" id="LUEZ02000016">
    <property type="protein sequence ID" value="RDB27435.1"/>
    <property type="molecule type" value="Genomic_DNA"/>
</dbReference>
<accession>A0A369K462</accession>
<dbReference type="InParanoid" id="A0A369K462"/>
<sequence length="608" mass="69292">MHWGHGEATSNVRPPFPSPLLFVASHEVNPPHIHLTPCQNSHVGSTGRDGIRLTTWVGGDDGAGRSSTSCLYVHDNHLRTFTSLQSVEFIRMDLPADESRYDHLLSTNDEPPDVAIPEIGRIIARNQSDLAKIEARIAEVQDMLHSLVECRNQKEQRLSLFRAIVSPIRRLPRDVLTDIFLFTREWRTESSMLDEFRSAPVGPLHTRSPLVITHVCTEWRRVALSMPILWARIEVDIQSDYDSSIPSSSPYHDERLHTWLERTGAHHPLDITYSGSGPSRHKTEHPAARLFWISPYAHRIKLLDLSYHVTGLPNRRFDILETLSLSKLDLIALCADGVDQSLFPSLRRLLLRDCDEIIPLHFIPWSQLTHLSLHSALIPQDPLRIILLQSTGLVKLHVNFRAVDRWFSNSPERVNEPIILPELYTLIVTDVDDRLWFSKNLTLPALTSLELPYDAWTKPSYPSFQSRSSFCLTSLKLSGHVIGVKLGPFLDIIRGMPSLTYIDLDTPFDFRPEFVASLASPDLLPNLQHVRMCSSTVYHVTDANFLQMVLLRDPLRKPAVVEPSPPPKTRIFRSHEPKRSRDGKFPALLEDQLIYIRGAKRLTVHIFF</sequence>
<evidence type="ECO:0000313" key="3">
    <source>
        <dbReference type="Proteomes" id="UP000076154"/>
    </source>
</evidence>
<dbReference type="InterPro" id="IPR032675">
    <property type="entry name" value="LRR_dom_sf"/>
</dbReference>